<dbReference type="Proteomes" id="UP000501705">
    <property type="component" value="Chromosome"/>
</dbReference>
<feature type="compositionally biased region" description="Low complexity" evidence="1">
    <location>
        <begin position="227"/>
        <end position="244"/>
    </location>
</feature>
<name>A0A6G9Y3C1_NOCBR</name>
<proteinExistence type="predicted"/>
<dbReference type="EMBL" id="CP046171">
    <property type="protein sequence ID" value="QIS07725.1"/>
    <property type="molecule type" value="Genomic_DNA"/>
</dbReference>
<evidence type="ECO:0008006" key="4">
    <source>
        <dbReference type="Google" id="ProtNLM"/>
    </source>
</evidence>
<sequence>MRYGNPPEPTTPDHGIDAENPLIIDLDATLLDAHSEKENATRPGKRTWFHPLCAFIDHGPDGTGEPAAILLRPGIPAPTPPPTTKPFSPKHSPSCRGSHRGALAVKCWCAPTPVAAATNSWTTATKGGAVLTRVRPHRHPRRSSRQGTEEGADPGLRRRRARARGRLVRRDHRSGRSFRLARRDATIVRKERPHPGAQLRFTDVDGLRLTAFVTNTRRGQPPDRNCATAAAPAARTASAPARTP</sequence>
<dbReference type="AlphaFoldDB" id="A0A6G9Y3C1"/>
<evidence type="ECO:0000313" key="2">
    <source>
        <dbReference type="EMBL" id="QIS07725.1"/>
    </source>
</evidence>
<feature type="region of interest" description="Disordered" evidence="1">
    <location>
        <begin position="127"/>
        <end position="176"/>
    </location>
</feature>
<evidence type="ECO:0000313" key="3">
    <source>
        <dbReference type="Proteomes" id="UP000501705"/>
    </source>
</evidence>
<feature type="compositionally biased region" description="Basic residues" evidence="1">
    <location>
        <begin position="134"/>
        <end position="144"/>
    </location>
</feature>
<gene>
    <name evidence="2" type="ORF">F5X71_27135</name>
</gene>
<feature type="region of interest" description="Disordered" evidence="1">
    <location>
        <begin position="215"/>
        <end position="244"/>
    </location>
</feature>
<accession>A0A6G9Y3C1</accession>
<feature type="compositionally biased region" description="Basic residues" evidence="1">
    <location>
        <begin position="157"/>
        <end position="176"/>
    </location>
</feature>
<evidence type="ECO:0000256" key="1">
    <source>
        <dbReference type="SAM" id="MobiDB-lite"/>
    </source>
</evidence>
<organism evidence="2 3">
    <name type="scientific">Nocardia brasiliensis</name>
    <dbReference type="NCBI Taxonomy" id="37326"/>
    <lineage>
        <taxon>Bacteria</taxon>
        <taxon>Bacillati</taxon>
        <taxon>Actinomycetota</taxon>
        <taxon>Actinomycetes</taxon>
        <taxon>Mycobacteriales</taxon>
        <taxon>Nocardiaceae</taxon>
        <taxon>Nocardia</taxon>
    </lineage>
</organism>
<reference evidence="2 3" key="1">
    <citation type="journal article" date="2019" name="ACS Chem. Biol.">
        <title>Identification and Mobilization of a Cryptic Antibiotic Biosynthesis Gene Locus from a Human-Pathogenic Nocardia Isolate.</title>
        <authorList>
            <person name="Herisse M."/>
            <person name="Ishida K."/>
            <person name="Porter J.L."/>
            <person name="Howden B."/>
            <person name="Hertweck C."/>
            <person name="Stinear T.P."/>
            <person name="Pidot S.J."/>
        </authorList>
    </citation>
    <scope>NUCLEOTIDE SEQUENCE [LARGE SCALE GENOMIC DNA]</scope>
    <source>
        <strain evidence="2 3">AUSMDU00024985</strain>
    </source>
</reference>
<protein>
    <recommendedName>
        <fullName evidence="4">Transposase DDE domain-containing protein</fullName>
    </recommendedName>
</protein>